<dbReference type="VEuPathDB" id="VectorBase:MDOMA2_014759"/>
<dbReference type="PANTHER" id="PTHR10361:SF28">
    <property type="entry name" value="P3 PROTEIN-RELATED"/>
    <property type="match status" value="1"/>
</dbReference>
<dbReference type="InterPro" id="IPR004710">
    <property type="entry name" value="Bilac:Na_transpt"/>
</dbReference>
<evidence type="ECO:0000256" key="5">
    <source>
        <dbReference type="ARBA" id="ARBA00022989"/>
    </source>
</evidence>
<dbReference type="VEuPathDB" id="VectorBase:MDOA009360"/>
<feature type="transmembrane region" description="Helical" evidence="7">
    <location>
        <begin position="299"/>
        <end position="321"/>
    </location>
</feature>
<sequence>MSSVKYVFCAAVILQFLATGFAGNVATNTTIKDIEDTNVLMDYEANVPTWSVTFGEVLLNMSMFEVRTIEFEIHNIDPSWSEDYEFHILTMDHDLLKLSHNIFKLKDLQSENNVWKGNFTAEAIFLGRSEIYVELHLPSSEGQQMEMALETLEVIVLRRIGTMDFVFQVLVGCFVMILYVNFGAVLELDALKRILIKPIGPAIGFVGQFIVMPILSFLIGYFLFHDMIELRLGLFFTGSTPGGGASNIFTVVLNGNLNLSITMTAISNLAAFGMMPIWIFTLGALIFKDGNLAVPYKTIAAMSFSLVIPLGIGLALQKYAPTVAKKMSKITKPLALIFIIVITGFAFTVNSYMFKLFSWKILVASSALPWIGYIIGWLMAIVCRQSPRDALTIAIETGIQNTGIAIFMLSFTLPQPQADMTSAVPVANSMMTPIPLLIIYLIRKIFCRTSIEEVEEPPTKEAKITEVEAIMEKGERKVGQKL</sequence>
<feature type="transmembrane region" description="Helical" evidence="7">
    <location>
        <begin position="198"/>
        <end position="224"/>
    </location>
</feature>
<keyword evidence="8" id="KW-0732">Signal</keyword>
<evidence type="ECO:0000256" key="4">
    <source>
        <dbReference type="ARBA" id="ARBA00022847"/>
    </source>
</evidence>
<accession>A0A1I8MXA3</accession>
<dbReference type="AlphaFoldDB" id="A0A1I8MXA3"/>
<evidence type="ECO:0000256" key="8">
    <source>
        <dbReference type="SAM" id="SignalP"/>
    </source>
</evidence>
<dbReference type="GO" id="GO:0015293">
    <property type="term" value="F:symporter activity"/>
    <property type="evidence" value="ECO:0007669"/>
    <property type="project" value="UniProtKB-KW"/>
</dbReference>
<dbReference type="STRING" id="7370.A0A1I8MXA3"/>
<dbReference type="RefSeq" id="XP_005187880.2">
    <property type="nucleotide sequence ID" value="XM_005187823.4"/>
</dbReference>
<dbReference type="InterPro" id="IPR002657">
    <property type="entry name" value="BilAc:Na_symport/Acr3"/>
</dbReference>
<keyword evidence="3 7" id="KW-0812">Transmembrane</keyword>
<evidence type="ECO:0000256" key="7">
    <source>
        <dbReference type="SAM" id="Phobius"/>
    </source>
</evidence>
<protein>
    <recommendedName>
        <fullName evidence="10">Sodium Bile acid symporter family protein</fullName>
    </recommendedName>
</protein>
<evidence type="ECO:0000256" key="6">
    <source>
        <dbReference type="ARBA" id="ARBA00023136"/>
    </source>
</evidence>
<reference evidence="9" key="1">
    <citation type="submission" date="2020-05" db="UniProtKB">
        <authorList>
            <consortium name="EnsemblMetazoa"/>
        </authorList>
    </citation>
    <scope>IDENTIFICATION</scope>
    <source>
        <strain evidence="9">Aabys</strain>
    </source>
</reference>
<keyword evidence="6 7" id="KW-0472">Membrane</keyword>
<dbReference type="OrthoDB" id="203097at2759"/>
<dbReference type="Gene3D" id="1.20.1530.20">
    <property type="match status" value="1"/>
</dbReference>
<feature type="transmembrane region" description="Helical" evidence="7">
    <location>
        <begin position="359"/>
        <end position="383"/>
    </location>
</feature>
<dbReference type="eggNOG" id="KOG2718">
    <property type="taxonomic scope" value="Eukaryota"/>
</dbReference>
<evidence type="ECO:0000256" key="1">
    <source>
        <dbReference type="ARBA" id="ARBA00004141"/>
    </source>
</evidence>
<keyword evidence="4" id="KW-0769">Symport</keyword>
<dbReference type="KEGG" id="mde:101890383"/>
<evidence type="ECO:0008006" key="10">
    <source>
        <dbReference type="Google" id="ProtNLM"/>
    </source>
</evidence>
<feature type="transmembrane region" description="Helical" evidence="7">
    <location>
        <begin position="423"/>
        <end position="442"/>
    </location>
</feature>
<evidence type="ECO:0000313" key="9">
    <source>
        <dbReference type="EnsemblMetazoa" id="MDOA009360-PD"/>
    </source>
</evidence>
<dbReference type="EnsemblMetazoa" id="MDOA009360-RA">
    <property type="protein sequence ID" value="MDOA009360-PA"/>
    <property type="gene ID" value="MDOA009360"/>
</dbReference>
<organism evidence="9">
    <name type="scientific">Musca domestica</name>
    <name type="common">House fly</name>
    <dbReference type="NCBI Taxonomy" id="7370"/>
    <lineage>
        <taxon>Eukaryota</taxon>
        <taxon>Metazoa</taxon>
        <taxon>Ecdysozoa</taxon>
        <taxon>Arthropoda</taxon>
        <taxon>Hexapoda</taxon>
        <taxon>Insecta</taxon>
        <taxon>Pterygota</taxon>
        <taxon>Neoptera</taxon>
        <taxon>Endopterygota</taxon>
        <taxon>Diptera</taxon>
        <taxon>Brachycera</taxon>
        <taxon>Muscomorpha</taxon>
        <taxon>Muscoidea</taxon>
        <taxon>Muscidae</taxon>
        <taxon>Musca</taxon>
    </lineage>
</organism>
<feature type="chain" id="PRO_5014271608" description="Sodium Bile acid symporter family protein" evidence="8">
    <location>
        <begin position="23"/>
        <end position="482"/>
    </location>
</feature>
<dbReference type="GO" id="GO:0016020">
    <property type="term" value="C:membrane"/>
    <property type="evidence" value="ECO:0007669"/>
    <property type="project" value="UniProtKB-SubCell"/>
</dbReference>
<keyword evidence="5 7" id="KW-1133">Transmembrane helix</keyword>
<feature type="transmembrane region" description="Helical" evidence="7">
    <location>
        <begin position="165"/>
        <end position="186"/>
    </location>
</feature>
<feature type="transmembrane region" description="Helical" evidence="7">
    <location>
        <begin position="265"/>
        <end position="287"/>
    </location>
</feature>
<keyword evidence="4" id="KW-0813">Transport</keyword>
<dbReference type="RefSeq" id="XP_011294303.2">
    <property type="nucleotide sequence ID" value="XM_011296001.3"/>
</dbReference>
<dbReference type="PANTHER" id="PTHR10361">
    <property type="entry name" value="SODIUM-BILE ACID COTRANSPORTER"/>
    <property type="match status" value="1"/>
</dbReference>
<comment type="similarity">
    <text evidence="2">Belongs to the bile acid:sodium symporter (BASS) (TC 2.A.28) family.</text>
</comment>
<proteinExistence type="inferred from homology"/>
<gene>
    <name evidence="9" type="primary">101890383</name>
</gene>
<feature type="signal peptide" evidence="8">
    <location>
        <begin position="1"/>
        <end position="22"/>
    </location>
</feature>
<dbReference type="InterPro" id="IPR038770">
    <property type="entry name" value="Na+/solute_symporter_sf"/>
</dbReference>
<feature type="transmembrane region" description="Helical" evidence="7">
    <location>
        <begin position="333"/>
        <end position="353"/>
    </location>
</feature>
<evidence type="ECO:0000256" key="3">
    <source>
        <dbReference type="ARBA" id="ARBA00022692"/>
    </source>
</evidence>
<name>A0A1I8MXA3_MUSDO</name>
<dbReference type="EnsemblMetazoa" id="MDOA009360-RB">
    <property type="protein sequence ID" value="MDOA009360-PB"/>
    <property type="gene ID" value="MDOA009360"/>
</dbReference>
<dbReference type="EnsemblMetazoa" id="MDOA009360-RD">
    <property type="protein sequence ID" value="MDOA009360-PD"/>
    <property type="gene ID" value="MDOA009360"/>
</dbReference>
<comment type="subcellular location">
    <subcellularLocation>
        <location evidence="1">Membrane</location>
        <topology evidence="1">Multi-pass membrane protein</topology>
    </subcellularLocation>
</comment>
<evidence type="ECO:0000256" key="2">
    <source>
        <dbReference type="ARBA" id="ARBA00006528"/>
    </source>
</evidence>
<dbReference type="EnsemblMetazoa" id="MDOA009360-RE">
    <property type="protein sequence ID" value="MDOA009360-PE"/>
    <property type="gene ID" value="MDOA009360"/>
</dbReference>
<dbReference type="Pfam" id="PF01758">
    <property type="entry name" value="SBF"/>
    <property type="match status" value="1"/>
</dbReference>
<feature type="transmembrane region" description="Helical" evidence="7">
    <location>
        <begin position="390"/>
        <end position="411"/>
    </location>
</feature>